<proteinExistence type="predicted"/>
<dbReference type="Proteomes" id="UP000481153">
    <property type="component" value="Unassembled WGS sequence"/>
</dbReference>
<evidence type="ECO:0000313" key="2">
    <source>
        <dbReference type="EMBL" id="KAF0730062.1"/>
    </source>
</evidence>
<feature type="region of interest" description="Disordered" evidence="1">
    <location>
        <begin position="1"/>
        <end position="48"/>
    </location>
</feature>
<accession>A0A6G0WRM4</accession>
<name>A0A6G0WRM4_9STRA</name>
<keyword evidence="3" id="KW-1185">Reference proteome</keyword>
<comment type="caution">
    <text evidence="2">The sequence shown here is derived from an EMBL/GenBank/DDBJ whole genome shotgun (WGS) entry which is preliminary data.</text>
</comment>
<protein>
    <submittedName>
        <fullName evidence="2">Uncharacterized protein</fullName>
    </submittedName>
</protein>
<dbReference type="AlphaFoldDB" id="A0A6G0WRM4"/>
<evidence type="ECO:0000313" key="3">
    <source>
        <dbReference type="Proteomes" id="UP000481153"/>
    </source>
</evidence>
<gene>
    <name evidence="2" type="ORF">Ae201684_012460</name>
</gene>
<organism evidence="2 3">
    <name type="scientific">Aphanomyces euteiches</name>
    <dbReference type="NCBI Taxonomy" id="100861"/>
    <lineage>
        <taxon>Eukaryota</taxon>
        <taxon>Sar</taxon>
        <taxon>Stramenopiles</taxon>
        <taxon>Oomycota</taxon>
        <taxon>Saprolegniomycetes</taxon>
        <taxon>Saprolegniales</taxon>
        <taxon>Verrucalvaceae</taxon>
        <taxon>Aphanomyces</taxon>
    </lineage>
</organism>
<dbReference type="VEuPathDB" id="FungiDB:AeMF1_012347"/>
<dbReference type="EMBL" id="VJMJ01000157">
    <property type="protein sequence ID" value="KAF0730062.1"/>
    <property type="molecule type" value="Genomic_DNA"/>
</dbReference>
<sequence>MRFETVPPAKTASNQPTSPPIDVSMSSFQLEMDCRRGQESSQTSSEDVGQSLRGFFSLDDQAHEILEEMKWRKTQTPQTPRRILLRVRSPSLGSIEENQQDE</sequence>
<feature type="compositionally biased region" description="Polar residues" evidence="1">
    <location>
        <begin position="39"/>
        <end position="48"/>
    </location>
</feature>
<evidence type="ECO:0000256" key="1">
    <source>
        <dbReference type="SAM" id="MobiDB-lite"/>
    </source>
</evidence>
<dbReference type="OrthoDB" id="10276462at2759"/>
<reference evidence="2 3" key="1">
    <citation type="submission" date="2019-07" db="EMBL/GenBank/DDBJ databases">
        <title>Genomics analysis of Aphanomyces spp. identifies a new class of oomycete effector associated with host adaptation.</title>
        <authorList>
            <person name="Gaulin E."/>
        </authorList>
    </citation>
    <scope>NUCLEOTIDE SEQUENCE [LARGE SCALE GENOMIC DNA]</scope>
    <source>
        <strain evidence="2 3">ATCC 201684</strain>
    </source>
</reference>